<evidence type="ECO:0000313" key="3">
    <source>
        <dbReference type="Proteomes" id="UP001432180"/>
    </source>
</evidence>
<feature type="region of interest" description="Disordered" evidence="1">
    <location>
        <begin position="1"/>
        <end position="29"/>
    </location>
</feature>
<gene>
    <name evidence="2" type="ORF">Thiowin_01974</name>
</gene>
<reference evidence="2 3" key="1">
    <citation type="journal article" date="2023" name="Microorganisms">
        <title>Thiorhodovibrio frisius and Trv. litoralis spp. nov., Two Novel Members from a Clade of Fastidious Purple Sulfur Bacteria That Exhibit Unique Red-Shifted Light-Harvesting Capabilities.</title>
        <authorList>
            <person name="Methner A."/>
            <person name="Kuzyk S.B."/>
            <person name="Petersen J."/>
            <person name="Bauer S."/>
            <person name="Brinkmann H."/>
            <person name="Sichau K."/>
            <person name="Wanner G."/>
            <person name="Wolf J."/>
            <person name="Neumann-Schaal M."/>
            <person name="Henke P."/>
            <person name="Tank M."/>
            <person name="Sproer C."/>
            <person name="Bunk B."/>
            <person name="Overmann J."/>
        </authorList>
    </citation>
    <scope>NUCLEOTIDE SEQUENCE [LARGE SCALE GENOMIC DNA]</scope>
    <source>
        <strain evidence="2 3">DSM 6702</strain>
    </source>
</reference>
<sequence length="62" mass="6658">MLAGLDQGQRQRGNQAPRPDGHLMAGSKGGAAWHAGEASMRLGSLVVRRISLNDKMLCREAE</sequence>
<keyword evidence="3" id="KW-1185">Reference proteome</keyword>
<evidence type="ECO:0000256" key="1">
    <source>
        <dbReference type="SAM" id="MobiDB-lite"/>
    </source>
</evidence>
<name>A0ABZ0SBM1_9GAMM</name>
<accession>A0ABZ0SBM1</accession>
<proteinExistence type="predicted"/>
<protein>
    <submittedName>
        <fullName evidence="2">Uncharacterized protein</fullName>
    </submittedName>
</protein>
<evidence type="ECO:0000313" key="2">
    <source>
        <dbReference type="EMBL" id="WPL16990.1"/>
    </source>
</evidence>
<dbReference type="EMBL" id="CP121472">
    <property type="protein sequence ID" value="WPL16990.1"/>
    <property type="molecule type" value="Genomic_DNA"/>
</dbReference>
<organism evidence="2 3">
    <name type="scientific">Thiorhodovibrio winogradskyi</name>
    <dbReference type="NCBI Taxonomy" id="77007"/>
    <lineage>
        <taxon>Bacteria</taxon>
        <taxon>Pseudomonadati</taxon>
        <taxon>Pseudomonadota</taxon>
        <taxon>Gammaproteobacteria</taxon>
        <taxon>Chromatiales</taxon>
        <taxon>Chromatiaceae</taxon>
        <taxon>Thiorhodovibrio</taxon>
    </lineage>
</organism>
<dbReference type="Proteomes" id="UP001432180">
    <property type="component" value="Chromosome"/>
</dbReference>